<proteinExistence type="predicted"/>
<evidence type="ECO:0000313" key="1">
    <source>
        <dbReference type="EMBL" id="ACI54044.1"/>
    </source>
</evidence>
<dbReference type="KEGG" id="rlt:Rleg2_0749"/>
<organism evidence="1 2">
    <name type="scientific">Rhizobium leguminosarum bv. trifolii (strain WSM2304)</name>
    <dbReference type="NCBI Taxonomy" id="395492"/>
    <lineage>
        <taxon>Bacteria</taxon>
        <taxon>Pseudomonadati</taxon>
        <taxon>Pseudomonadota</taxon>
        <taxon>Alphaproteobacteria</taxon>
        <taxon>Hyphomicrobiales</taxon>
        <taxon>Rhizobiaceae</taxon>
        <taxon>Rhizobium/Agrobacterium group</taxon>
        <taxon>Rhizobium</taxon>
    </lineage>
</organism>
<sequence>MSKQLIRAIVPMPVRAAVSEWRKREKVYWSWGRAAAAAGDYSSRDLTAFRVERSRHTLGSEELFVKPTPELLLAMDSSAGRYVDFGGSAGEMCAVLQRKFEAWSFAVVETTAMASASQVLRPSISFLDEMPDECDVFYSSGTLQYLGKPEEMWREALSRTTRFAYLARNAFSKRKRITVQTSRLFDNGAGPVPEGFEDMPISYPHQTLSEAAVIKIADKAGFDLVTRVGDRNGGVTGTNGKVYGADLLFKRRR</sequence>
<accession>A0ABF7QJF3</accession>
<dbReference type="Proteomes" id="UP000008330">
    <property type="component" value="Chromosome"/>
</dbReference>
<evidence type="ECO:0008006" key="3">
    <source>
        <dbReference type="Google" id="ProtNLM"/>
    </source>
</evidence>
<dbReference type="EMBL" id="CP001191">
    <property type="protein sequence ID" value="ACI54044.1"/>
    <property type="molecule type" value="Genomic_DNA"/>
</dbReference>
<dbReference type="RefSeq" id="WP_012556932.1">
    <property type="nucleotide sequence ID" value="NC_011369.1"/>
</dbReference>
<dbReference type="AlphaFoldDB" id="A0ABF7QJF3"/>
<name>A0ABF7QJF3_RHILW</name>
<dbReference type="InterPro" id="IPR029063">
    <property type="entry name" value="SAM-dependent_MTases_sf"/>
</dbReference>
<gene>
    <name evidence="1" type="ordered locus">Rleg2_0749</name>
</gene>
<evidence type="ECO:0000313" key="2">
    <source>
        <dbReference type="Proteomes" id="UP000008330"/>
    </source>
</evidence>
<protein>
    <recommendedName>
        <fullName evidence="3">Methyltransferase</fullName>
    </recommendedName>
</protein>
<reference evidence="1 2" key="1">
    <citation type="journal article" date="2010" name="Stand. Genomic Sci.">
        <title>Complete genome sequence of Rhizobium leguminosarum bv trifolii strain WSM2304, an effective microsymbiont of the South American clover Trifolium polymorphum.</title>
        <authorList>
            <person name="Reeve W."/>
            <person name="O'Hara G."/>
            <person name="Chain P."/>
            <person name="Ardley J."/>
            <person name="Brau L."/>
            <person name="Nandesena K."/>
            <person name="Tiwari R."/>
            <person name="Malfatti S."/>
            <person name="Kiss H."/>
            <person name="Lapidus A."/>
            <person name="Copeland A."/>
            <person name="Nolan M."/>
            <person name="Land M."/>
            <person name="Ivanova N."/>
            <person name="Mavromatis K."/>
            <person name="Markowitz V."/>
            <person name="Kyrpides N."/>
            <person name="Melino V."/>
            <person name="Denton M."/>
            <person name="Yates R."/>
            <person name="Howieson J."/>
        </authorList>
    </citation>
    <scope>NUCLEOTIDE SEQUENCE [LARGE SCALE GENOMIC DNA]</scope>
    <source>
        <strain evidence="1 2">WSM2304</strain>
    </source>
</reference>
<dbReference type="Gene3D" id="3.40.50.150">
    <property type="entry name" value="Vaccinia Virus protein VP39"/>
    <property type="match status" value="1"/>
</dbReference>
<dbReference type="SUPFAM" id="SSF53335">
    <property type="entry name" value="S-adenosyl-L-methionine-dependent methyltransferases"/>
    <property type="match status" value="1"/>
</dbReference>
<keyword evidence="2" id="KW-1185">Reference proteome</keyword>